<keyword evidence="2" id="KW-0812">Transmembrane</keyword>
<feature type="transmembrane region" description="Helical" evidence="2">
    <location>
        <begin position="217"/>
        <end position="239"/>
    </location>
</feature>
<comment type="caution">
    <text evidence="3">The sequence shown here is derived from an EMBL/GenBank/DDBJ whole genome shotgun (WGS) entry which is preliminary data.</text>
</comment>
<reference evidence="3 4" key="1">
    <citation type="submission" date="2017-03" db="EMBL/GenBank/DDBJ databases">
        <title>Genomes of endolithic fungi from Antarctica.</title>
        <authorList>
            <person name="Coleine C."/>
            <person name="Masonjones S."/>
            <person name="Stajich J.E."/>
        </authorList>
    </citation>
    <scope>NUCLEOTIDE SEQUENCE [LARGE SCALE GENOMIC DNA]</scope>
    <source>
        <strain evidence="3 4">CCFEE 6315</strain>
    </source>
</reference>
<keyword evidence="2" id="KW-1133">Transmembrane helix</keyword>
<name>A0A4U0UEG0_9PEZI</name>
<organism evidence="3 4">
    <name type="scientific">Salinomyces thailandicus</name>
    <dbReference type="NCBI Taxonomy" id="706561"/>
    <lineage>
        <taxon>Eukaryota</taxon>
        <taxon>Fungi</taxon>
        <taxon>Dikarya</taxon>
        <taxon>Ascomycota</taxon>
        <taxon>Pezizomycotina</taxon>
        <taxon>Dothideomycetes</taxon>
        <taxon>Dothideomycetidae</taxon>
        <taxon>Mycosphaerellales</taxon>
        <taxon>Teratosphaeriaceae</taxon>
        <taxon>Salinomyces</taxon>
    </lineage>
</organism>
<feature type="region of interest" description="Disordered" evidence="1">
    <location>
        <begin position="155"/>
        <end position="178"/>
    </location>
</feature>
<dbReference type="Proteomes" id="UP000308549">
    <property type="component" value="Unassembled WGS sequence"/>
</dbReference>
<evidence type="ECO:0000313" key="3">
    <source>
        <dbReference type="EMBL" id="TKA33242.1"/>
    </source>
</evidence>
<evidence type="ECO:0000313" key="4">
    <source>
        <dbReference type="Proteomes" id="UP000308549"/>
    </source>
</evidence>
<evidence type="ECO:0000256" key="2">
    <source>
        <dbReference type="SAM" id="Phobius"/>
    </source>
</evidence>
<keyword evidence="2" id="KW-0472">Membrane</keyword>
<keyword evidence="4" id="KW-1185">Reference proteome</keyword>
<dbReference type="EMBL" id="NAJL01000003">
    <property type="protein sequence ID" value="TKA33242.1"/>
    <property type="molecule type" value="Genomic_DNA"/>
</dbReference>
<accession>A0A4U0UEG0</accession>
<dbReference type="AlphaFoldDB" id="A0A4U0UEG0"/>
<protein>
    <submittedName>
        <fullName evidence="3">Uncharacterized protein</fullName>
    </submittedName>
</protein>
<sequence length="370" mass="40791">MKPRPHCAIFAYRLDHGLQGRSTLGVEPPNSNATAYVLNHNAAAPTATMKIDGELCMSIGSHILCVFCAINEITLGTTAWLLSPTTSTRPAVAESSPSPLQLSIAYGILEPVTTMLLARSPLPPLHVLLITPVIHMLVASRSLRRLHGQFTRALEQPEAQAKSHPAESAIADSGEKGEKQDNASAFSITMNEIAQTKDAENYSDPSPTMAHFRWPIVLNYILLLLTAAMTNSSLLLLYHSLSAPSFWEDEMAIFPIFAAFQYLNFLLFNPQIGEEVRRAIFIGQKGRDWGHLKTQISCLVALIATRSTVRLGLGLGIWMAKPSGIVEDLFGMERYGWIPILYGWLKESYVCIPTLCGYLTFLYGLRGGWF</sequence>
<dbReference type="OrthoDB" id="3855374at2759"/>
<evidence type="ECO:0000256" key="1">
    <source>
        <dbReference type="SAM" id="MobiDB-lite"/>
    </source>
</evidence>
<gene>
    <name evidence="3" type="ORF">B0A50_00795</name>
</gene>
<feature type="transmembrane region" description="Helical" evidence="2">
    <location>
        <begin position="251"/>
        <end position="268"/>
    </location>
</feature>
<proteinExistence type="predicted"/>